<dbReference type="Gene3D" id="3.30.420.80">
    <property type="entry name" value="Ribosomal protein S11"/>
    <property type="match status" value="1"/>
</dbReference>
<proteinExistence type="inferred from homology"/>
<dbReference type="EMBL" id="KN880590">
    <property type="protein sequence ID" value="KIY65443.1"/>
    <property type="molecule type" value="Genomic_DNA"/>
</dbReference>
<evidence type="ECO:0000256" key="1">
    <source>
        <dbReference type="ARBA" id="ARBA00006194"/>
    </source>
</evidence>
<dbReference type="Proteomes" id="UP000054007">
    <property type="component" value="Unassembled WGS sequence"/>
</dbReference>
<evidence type="ECO:0000256" key="3">
    <source>
        <dbReference type="ARBA" id="ARBA00023274"/>
    </source>
</evidence>
<dbReference type="SUPFAM" id="SSF53137">
    <property type="entry name" value="Translational machinery components"/>
    <property type="match status" value="2"/>
</dbReference>
<evidence type="ECO:0000313" key="6">
    <source>
        <dbReference type="Proteomes" id="UP000054007"/>
    </source>
</evidence>
<dbReference type="InterPro" id="IPR036967">
    <property type="entry name" value="Ribosomal_uS11_sf"/>
</dbReference>
<dbReference type="OrthoDB" id="1654884at2759"/>
<keyword evidence="2" id="KW-0689">Ribosomal protein</keyword>
<dbReference type="GO" id="GO:0006412">
    <property type="term" value="P:translation"/>
    <property type="evidence" value="ECO:0007669"/>
    <property type="project" value="InterPro"/>
</dbReference>
<comment type="similarity">
    <text evidence="1">Belongs to the universal ribosomal protein uS11 family.</text>
</comment>
<sequence>MAAVLRLTRQVGRRGLATRAAAGSDLLSDLSQLKRGPSNTDVDDDGPPVGQPLQMRTPHVRPTSSFGSLGAQTLPPAGDKKTTQALPAQHAVVKGYDKAFWPHYRIYCKSSQNNTILTFTNEKGNPVGWSSAGTCGFKGTRGNTPEAAYAASVAIIQLVLKERYGEVPEGFLKKDGKEEKEDTKDTKGGRSRLRVQNDALVVKKNFLLDLYLNGFGVGRSTIVTTLAAPEGELVRGLLSNISDNTKLKIGGTRPKKMRRI</sequence>
<dbReference type="AlphaFoldDB" id="A0A0D7B4E7"/>
<dbReference type="HAMAP" id="MF_01310">
    <property type="entry name" value="Ribosomal_uS11"/>
    <property type="match status" value="1"/>
</dbReference>
<feature type="region of interest" description="Disordered" evidence="4">
    <location>
        <begin position="31"/>
        <end position="85"/>
    </location>
</feature>
<organism evidence="5 6">
    <name type="scientific">Cylindrobasidium torrendii FP15055 ss-10</name>
    <dbReference type="NCBI Taxonomy" id="1314674"/>
    <lineage>
        <taxon>Eukaryota</taxon>
        <taxon>Fungi</taxon>
        <taxon>Dikarya</taxon>
        <taxon>Basidiomycota</taxon>
        <taxon>Agaricomycotina</taxon>
        <taxon>Agaricomycetes</taxon>
        <taxon>Agaricomycetidae</taxon>
        <taxon>Agaricales</taxon>
        <taxon>Marasmiineae</taxon>
        <taxon>Physalacriaceae</taxon>
        <taxon>Cylindrobasidium</taxon>
    </lineage>
</organism>
<feature type="compositionally biased region" description="Polar residues" evidence="4">
    <location>
        <begin position="62"/>
        <end position="71"/>
    </location>
</feature>
<reference evidence="5 6" key="1">
    <citation type="journal article" date="2015" name="Fungal Genet. Biol.">
        <title>Evolution of novel wood decay mechanisms in Agaricales revealed by the genome sequences of Fistulina hepatica and Cylindrobasidium torrendii.</title>
        <authorList>
            <person name="Floudas D."/>
            <person name="Held B.W."/>
            <person name="Riley R."/>
            <person name="Nagy L.G."/>
            <person name="Koehler G."/>
            <person name="Ransdell A.S."/>
            <person name="Younus H."/>
            <person name="Chow J."/>
            <person name="Chiniquy J."/>
            <person name="Lipzen A."/>
            <person name="Tritt A."/>
            <person name="Sun H."/>
            <person name="Haridas S."/>
            <person name="LaButti K."/>
            <person name="Ohm R.A."/>
            <person name="Kues U."/>
            <person name="Blanchette R.A."/>
            <person name="Grigoriev I.V."/>
            <person name="Minto R.E."/>
            <person name="Hibbett D.S."/>
        </authorList>
    </citation>
    <scope>NUCLEOTIDE SEQUENCE [LARGE SCALE GENOMIC DNA]</scope>
    <source>
        <strain evidence="5 6">FP15055 ss-10</strain>
    </source>
</reference>
<dbReference type="Pfam" id="PF00411">
    <property type="entry name" value="Ribosomal_S11"/>
    <property type="match status" value="1"/>
</dbReference>
<evidence type="ECO:0000313" key="5">
    <source>
        <dbReference type="EMBL" id="KIY65443.1"/>
    </source>
</evidence>
<keyword evidence="3" id="KW-0687">Ribonucleoprotein</keyword>
<protein>
    <recommendedName>
        <fullName evidence="7">Translational machinery component</fullName>
    </recommendedName>
</protein>
<dbReference type="GO" id="GO:0005840">
    <property type="term" value="C:ribosome"/>
    <property type="evidence" value="ECO:0007669"/>
    <property type="project" value="UniProtKB-KW"/>
</dbReference>
<dbReference type="GO" id="GO:0003735">
    <property type="term" value="F:structural constituent of ribosome"/>
    <property type="evidence" value="ECO:0007669"/>
    <property type="project" value="InterPro"/>
</dbReference>
<evidence type="ECO:0000256" key="4">
    <source>
        <dbReference type="SAM" id="MobiDB-lite"/>
    </source>
</evidence>
<dbReference type="PANTHER" id="PTHR11759">
    <property type="entry name" value="40S RIBOSOMAL PROTEIN S14/30S RIBOSOMAL PROTEIN S11"/>
    <property type="match status" value="1"/>
</dbReference>
<dbReference type="STRING" id="1314674.A0A0D7B4E7"/>
<evidence type="ECO:0000256" key="2">
    <source>
        <dbReference type="ARBA" id="ARBA00022980"/>
    </source>
</evidence>
<accession>A0A0D7B4E7</accession>
<evidence type="ECO:0008006" key="7">
    <source>
        <dbReference type="Google" id="ProtNLM"/>
    </source>
</evidence>
<dbReference type="GO" id="GO:1990904">
    <property type="term" value="C:ribonucleoprotein complex"/>
    <property type="evidence" value="ECO:0007669"/>
    <property type="project" value="UniProtKB-KW"/>
</dbReference>
<gene>
    <name evidence="5" type="ORF">CYLTODRAFT_492330</name>
</gene>
<dbReference type="InterPro" id="IPR001971">
    <property type="entry name" value="Ribosomal_uS11"/>
</dbReference>
<name>A0A0D7B4E7_9AGAR</name>
<keyword evidence="6" id="KW-1185">Reference proteome</keyword>